<protein>
    <submittedName>
        <fullName evidence="2">Uncharacterized protein</fullName>
    </submittedName>
</protein>
<evidence type="ECO:0000256" key="1">
    <source>
        <dbReference type="SAM" id="Phobius"/>
    </source>
</evidence>
<dbReference type="RefSeq" id="WP_345367908.1">
    <property type="nucleotide sequence ID" value="NZ_BAABII010000020.1"/>
</dbReference>
<keyword evidence="1" id="KW-1133">Transmembrane helix</keyword>
<feature type="transmembrane region" description="Helical" evidence="1">
    <location>
        <begin position="46"/>
        <end position="65"/>
    </location>
</feature>
<feature type="transmembrane region" description="Helical" evidence="1">
    <location>
        <begin position="110"/>
        <end position="133"/>
    </location>
</feature>
<feature type="transmembrane region" description="Helical" evidence="1">
    <location>
        <begin position="77"/>
        <end position="98"/>
    </location>
</feature>
<evidence type="ECO:0000313" key="2">
    <source>
        <dbReference type="EMBL" id="MEY8038501.1"/>
    </source>
</evidence>
<accession>A0ABV4CF80</accession>
<keyword evidence="3" id="KW-1185">Reference proteome</keyword>
<organism evidence="2 3">
    <name type="scientific">Saccharopolyspora cebuensis</name>
    <dbReference type="NCBI Taxonomy" id="418759"/>
    <lineage>
        <taxon>Bacteria</taxon>
        <taxon>Bacillati</taxon>
        <taxon>Actinomycetota</taxon>
        <taxon>Actinomycetes</taxon>
        <taxon>Pseudonocardiales</taxon>
        <taxon>Pseudonocardiaceae</taxon>
        <taxon>Saccharopolyspora</taxon>
    </lineage>
</organism>
<keyword evidence="1" id="KW-0812">Transmembrane</keyword>
<comment type="caution">
    <text evidence="2">The sequence shown here is derived from an EMBL/GenBank/DDBJ whole genome shotgun (WGS) entry which is preliminary data.</text>
</comment>
<evidence type="ECO:0000313" key="3">
    <source>
        <dbReference type="Proteomes" id="UP001564626"/>
    </source>
</evidence>
<dbReference type="Proteomes" id="UP001564626">
    <property type="component" value="Unassembled WGS sequence"/>
</dbReference>
<gene>
    <name evidence="2" type="ORF">AB8O55_03765</name>
</gene>
<dbReference type="EMBL" id="JBGEHV010000004">
    <property type="protein sequence ID" value="MEY8038501.1"/>
    <property type="molecule type" value="Genomic_DNA"/>
</dbReference>
<reference evidence="2 3" key="1">
    <citation type="submission" date="2024-08" db="EMBL/GenBank/DDBJ databases">
        <title>Genome mining of Saccharopolyspora cebuensis PGLac3 from Nigerian medicinal plant.</title>
        <authorList>
            <person name="Ezeobiora C.E."/>
            <person name="Igbokwe N.H."/>
            <person name="Amin D.H."/>
            <person name="Mendie U.E."/>
        </authorList>
    </citation>
    <scope>NUCLEOTIDE SEQUENCE [LARGE SCALE GENOMIC DNA]</scope>
    <source>
        <strain evidence="2 3">PGLac3</strain>
    </source>
</reference>
<name>A0ABV4CF80_9PSEU</name>
<keyword evidence="1" id="KW-0472">Membrane</keyword>
<proteinExistence type="predicted"/>
<sequence length="143" mass="14776">MVWSAVVLLALAAPVAFWYVIGDQSSVSPDHADYLVEPLRLPSWVNGAVVAVTALIVLGCALVLLRESRRGRLGRRHGVVLGLLLVAGLLVGVSARMITAGVIGANIGGGIMLMVALPLAGALVLVALGYGIVSTVRRRSSEG</sequence>